<dbReference type="PROSITE" id="PS50109">
    <property type="entry name" value="HIS_KIN"/>
    <property type="match status" value="1"/>
</dbReference>
<dbReference type="PRINTS" id="PR00344">
    <property type="entry name" value="BCTRLSENSOR"/>
</dbReference>
<dbReference type="SUPFAM" id="SSF47384">
    <property type="entry name" value="Homodimeric domain of signal transducing histidine kinase"/>
    <property type="match status" value="1"/>
</dbReference>
<dbReference type="Pfam" id="PF00512">
    <property type="entry name" value="HisKA"/>
    <property type="match status" value="1"/>
</dbReference>
<proteinExistence type="predicted"/>
<dbReference type="InterPro" id="IPR003594">
    <property type="entry name" value="HATPase_dom"/>
</dbReference>
<evidence type="ECO:0000256" key="4">
    <source>
        <dbReference type="ARBA" id="ARBA00022679"/>
    </source>
</evidence>
<gene>
    <name evidence="7" type="ORF">GF339_00815</name>
</gene>
<comment type="caution">
    <text evidence="7">The sequence shown here is derived from an EMBL/GenBank/DDBJ whole genome shotgun (WGS) entry which is preliminary data.</text>
</comment>
<dbReference type="EC" id="2.7.13.3" evidence="2"/>
<dbReference type="CDD" id="cd00082">
    <property type="entry name" value="HisKA"/>
    <property type="match status" value="1"/>
</dbReference>
<dbReference type="PANTHER" id="PTHR43047">
    <property type="entry name" value="TWO-COMPONENT HISTIDINE PROTEIN KINASE"/>
    <property type="match status" value="1"/>
</dbReference>
<feature type="domain" description="Histidine kinase" evidence="6">
    <location>
        <begin position="95"/>
        <end position="314"/>
    </location>
</feature>
<dbReference type="GO" id="GO:0009927">
    <property type="term" value="F:histidine phosphotransfer kinase activity"/>
    <property type="evidence" value="ECO:0007669"/>
    <property type="project" value="TreeGrafter"/>
</dbReference>
<dbReference type="Gene3D" id="1.10.287.130">
    <property type="match status" value="1"/>
</dbReference>
<evidence type="ECO:0000313" key="7">
    <source>
        <dbReference type="EMBL" id="MBD3323090.1"/>
    </source>
</evidence>
<dbReference type="Pfam" id="PF02518">
    <property type="entry name" value="HATPase_c"/>
    <property type="match status" value="1"/>
</dbReference>
<evidence type="ECO:0000313" key="8">
    <source>
        <dbReference type="Proteomes" id="UP000649604"/>
    </source>
</evidence>
<dbReference type="FunFam" id="3.30.565.10:FF:000006">
    <property type="entry name" value="Sensor histidine kinase WalK"/>
    <property type="match status" value="1"/>
</dbReference>
<dbReference type="SMART" id="SM00387">
    <property type="entry name" value="HATPase_c"/>
    <property type="match status" value="1"/>
</dbReference>
<evidence type="ECO:0000256" key="3">
    <source>
        <dbReference type="ARBA" id="ARBA00022553"/>
    </source>
</evidence>
<reference evidence="7" key="1">
    <citation type="submission" date="2019-11" db="EMBL/GenBank/DDBJ databases">
        <title>Microbial mats filling the niche in hypersaline microbial mats.</title>
        <authorList>
            <person name="Wong H.L."/>
            <person name="Macleod F.I."/>
            <person name="White R.A. III"/>
            <person name="Burns B.P."/>
        </authorList>
    </citation>
    <scope>NUCLEOTIDE SEQUENCE</scope>
    <source>
        <strain evidence="7">Rbin_158</strain>
    </source>
</reference>
<dbReference type="InterPro" id="IPR004358">
    <property type="entry name" value="Sig_transdc_His_kin-like_C"/>
</dbReference>
<dbReference type="SMART" id="SM00388">
    <property type="entry name" value="HisKA"/>
    <property type="match status" value="1"/>
</dbReference>
<dbReference type="EMBL" id="WJJP01000021">
    <property type="protein sequence ID" value="MBD3323090.1"/>
    <property type="molecule type" value="Genomic_DNA"/>
</dbReference>
<sequence length="325" mass="36693">EAAQWYGKHLVEFFDTQKDRFKNFDRVKQAIYQIVTSPQEMVTEEFNLLAPVKTLKITGNPVLGEKKAVIGHMIALHDITQEKQLEQMRDDFISMIVHDLKNPLAAIIGFAEIMAERAKKQRISDFERFLTGTLEQANTLHEMVNNILEVHKMEDGSMEIQKNIAKLDEIIMQAVRQVEVSAKQRDIAIHTDLPPHLPAVFVDQTKMIRLFANILSNGIKYTPENGTITVRAHVQDEHILASIADTGKGIPADYLDTIFDRFAQLDRKQHGKSASVGLGLYFCKLVVESHGGEIWAESEEGQGSTFYFTIPNLLGGKPDLEPEPE</sequence>
<comment type="catalytic activity">
    <reaction evidence="1">
        <text>ATP + protein L-histidine = ADP + protein N-phospho-L-histidine.</text>
        <dbReference type="EC" id="2.7.13.3"/>
    </reaction>
</comment>
<dbReference type="SUPFAM" id="SSF55874">
    <property type="entry name" value="ATPase domain of HSP90 chaperone/DNA topoisomerase II/histidine kinase"/>
    <property type="match status" value="1"/>
</dbReference>
<keyword evidence="5" id="KW-0418">Kinase</keyword>
<evidence type="ECO:0000259" key="6">
    <source>
        <dbReference type="PROSITE" id="PS50109"/>
    </source>
</evidence>
<dbReference type="AlphaFoldDB" id="A0A9D5JRU4"/>
<feature type="non-terminal residue" evidence="7">
    <location>
        <position position="1"/>
    </location>
</feature>
<evidence type="ECO:0000256" key="1">
    <source>
        <dbReference type="ARBA" id="ARBA00000085"/>
    </source>
</evidence>
<dbReference type="GO" id="GO:0005886">
    <property type="term" value="C:plasma membrane"/>
    <property type="evidence" value="ECO:0007669"/>
    <property type="project" value="TreeGrafter"/>
</dbReference>
<accession>A0A9D5JRU4</accession>
<protein>
    <recommendedName>
        <fullName evidence="2">histidine kinase</fullName>
        <ecNumber evidence="2">2.7.13.3</ecNumber>
    </recommendedName>
</protein>
<dbReference type="CDD" id="cd00075">
    <property type="entry name" value="HATPase"/>
    <property type="match status" value="1"/>
</dbReference>
<evidence type="ECO:0000256" key="5">
    <source>
        <dbReference type="ARBA" id="ARBA00022777"/>
    </source>
</evidence>
<dbReference type="GO" id="GO:0000155">
    <property type="term" value="F:phosphorelay sensor kinase activity"/>
    <property type="evidence" value="ECO:0007669"/>
    <property type="project" value="InterPro"/>
</dbReference>
<dbReference type="InterPro" id="IPR036890">
    <property type="entry name" value="HATPase_C_sf"/>
</dbReference>
<dbReference type="InterPro" id="IPR003661">
    <property type="entry name" value="HisK_dim/P_dom"/>
</dbReference>
<dbReference type="PANTHER" id="PTHR43047:SF72">
    <property type="entry name" value="OSMOSENSING HISTIDINE PROTEIN KINASE SLN1"/>
    <property type="match status" value="1"/>
</dbReference>
<keyword evidence="3" id="KW-0597">Phosphoprotein</keyword>
<dbReference type="Proteomes" id="UP000649604">
    <property type="component" value="Unassembled WGS sequence"/>
</dbReference>
<organism evidence="7 8">
    <name type="scientific">candidate division KSB3 bacterium</name>
    <dbReference type="NCBI Taxonomy" id="2044937"/>
    <lineage>
        <taxon>Bacteria</taxon>
        <taxon>candidate division KSB3</taxon>
    </lineage>
</organism>
<evidence type="ECO:0000256" key="2">
    <source>
        <dbReference type="ARBA" id="ARBA00012438"/>
    </source>
</evidence>
<dbReference type="Gene3D" id="3.30.565.10">
    <property type="entry name" value="Histidine kinase-like ATPase, C-terminal domain"/>
    <property type="match status" value="1"/>
</dbReference>
<keyword evidence="4" id="KW-0808">Transferase</keyword>
<name>A0A9D5JRU4_9BACT</name>
<dbReference type="InterPro" id="IPR036097">
    <property type="entry name" value="HisK_dim/P_sf"/>
</dbReference>
<dbReference type="InterPro" id="IPR005467">
    <property type="entry name" value="His_kinase_dom"/>
</dbReference>